<feature type="compositionally biased region" description="Basic and acidic residues" evidence="1">
    <location>
        <begin position="199"/>
        <end position="212"/>
    </location>
</feature>
<reference evidence="2 3" key="1">
    <citation type="journal article" date="2019" name="Int. J. Syst. Evol. Microbiol.">
        <title>The Global Catalogue of Microorganisms (GCM) 10K type strain sequencing project: providing services to taxonomists for standard genome sequencing and annotation.</title>
        <authorList>
            <consortium name="The Broad Institute Genomics Platform"/>
            <consortium name="The Broad Institute Genome Sequencing Center for Infectious Disease"/>
            <person name="Wu L."/>
            <person name="Ma J."/>
        </authorList>
    </citation>
    <scope>NUCLEOTIDE SEQUENCE [LARGE SCALE GENOMIC DNA]</scope>
    <source>
        <strain evidence="2 3">JCM 11813</strain>
    </source>
</reference>
<evidence type="ECO:0000313" key="3">
    <source>
        <dbReference type="Proteomes" id="UP001499979"/>
    </source>
</evidence>
<accession>A0ABN1UC85</accession>
<protein>
    <submittedName>
        <fullName evidence="2">Uncharacterized protein</fullName>
    </submittedName>
</protein>
<gene>
    <name evidence="2" type="ORF">GCM10009606_18120</name>
</gene>
<name>A0ABN1UC85_9ACTN</name>
<sequence length="228" mass="25134">MTAHVGLVAARLHASLVHRPGSGVFHVYAGPLTPSGRFVPRAARPVCSARTRQLSVVPRSGPTVATEARRLCARCEARLSAMARRASQPVSRDDFLREYGGPAGVTLGDLVTALVLCRTVEENRRVAFVASVVHGFIDVHSMRRPAEPGRQARYDFEVELLRRRRALVAAERTPEEIEAAAVQREVDAQRDAQALAARKKSDARDRAVDRRNKGVYQPPWERELADSA</sequence>
<dbReference type="EMBL" id="BAAAJE010000006">
    <property type="protein sequence ID" value="GAA1138735.1"/>
    <property type="molecule type" value="Genomic_DNA"/>
</dbReference>
<organism evidence="2 3">
    <name type="scientific">Nocardioides aquiterrae</name>
    <dbReference type="NCBI Taxonomy" id="203799"/>
    <lineage>
        <taxon>Bacteria</taxon>
        <taxon>Bacillati</taxon>
        <taxon>Actinomycetota</taxon>
        <taxon>Actinomycetes</taxon>
        <taxon>Propionibacteriales</taxon>
        <taxon>Nocardioidaceae</taxon>
        <taxon>Nocardioides</taxon>
    </lineage>
</organism>
<feature type="region of interest" description="Disordered" evidence="1">
    <location>
        <begin position="191"/>
        <end position="228"/>
    </location>
</feature>
<comment type="caution">
    <text evidence="2">The sequence shown here is derived from an EMBL/GenBank/DDBJ whole genome shotgun (WGS) entry which is preliminary data.</text>
</comment>
<evidence type="ECO:0000313" key="2">
    <source>
        <dbReference type="EMBL" id="GAA1138735.1"/>
    </source>
</evidence>
<evidence type="ECO:0000256" key="1">
    <source>
        <dbReference type="SAM" id="MobiDB-lite"/>
    </source>
</evidence>
<keyword evidence="3" id="KW-1185">Reference proteome</keyword>
<dbReference type="Proteomes" id="UP001499979">
    <property type="component" value="Unassembled WGS sequence"/>
</dbReference>
<proteinExistence type="predicted"/>